<dbReference type="Proteomes" id="UP000242525">
    <property type="component" value="Unassembled WGS sequence"/>
</dbReference>
<dbReference type="InterPro" id="IPR039113">
    <property type="entry name" value="ATG29"/>
</dbReference>
<evidence type="ECO:0000256" key="6">
    <source>
        <dbReference type="ARBA" id="ARBA00023006"/>
    </source>
</evidence>
<name>A0A0J9X444_GEOCN</name>
<organism evidence="10 11">
    <name type="scientific">Geotrichum candidum</name>
    <name type="common">Oospora lactis</name>
    <name type="synonym">Dipodascus geotrichum</name>
    <dbReference type="NCBI Taxonomy" id="1173061"/>
    <lineage>
        <taxon>Eukaryota</taxon>
        <taxon>Fungi</taxon>
        <taxon>Dikarya</taxon>
        <taxon>Ascomycota</taxon>
        <taxon>Saccharomycotina</taxon>
        <taxon>Dipodascomycetes</taxon>
        <taxon>Dipodascales</taxon>
        <taxon>Dipodascaceae</taxon>
        <taxon>Geotrichum</taxon>
    </lineage>
</organism>
<feature type="domain" description="Atg29 N-terminal" evidence="9">
    <location>
        <begin position="18"/>
        <end position="72"/>
    </location>
</feature>
<sequence length="271" mass="30906">MNAIDSQGLHSELDEERFTVYLRFPFPRNGFEDPISCEWNEDKELQLRDYISSRTLQRDDIDWVSLAQRFDVTVPFILQQAVWLYEKELDHVRDQMLRLNRNSHSIKQPDIARIAAQEKIRVSGQSRSSRSRASSSFSPRRRRKSSNATEDGRYQSPGKYSTPRNYEAMASSNQSVSCEDPEGEADVSRRLLSQSRMLRFQNKGSSEDETDQTEEDELENELYEAFLPMNVSSKGKSNDGDSISFSDLSDLSVSKSALEEALLSGYGGSIS</sequence>
<comment type="caution">
    <text evidence="10">The sequence shown here is derived from an EMBL/GenBank/DDBJ whole genome shotgun (WGS) entry which is preliminary data.</text>
</comment>
<evidence type="ECO:0000313" key="11">
    <source>
        <dbReference type="Proteomes" id="UP000242525"/>
    </source>
</evidence>
<dbReference type="GO" id="GO:0000407">
    <property type="term" value="C:phagophore assembly site"/>
    <property type="evidence" value="ECO:0007669"/>
    <property type="project" value="UniProtKB-SubCell"/>
</dbReference>
<dbReference type="GO" id="GO:0015031">
    <property type="term" value="P:protein transport"/>
    <property type="evidence" value="ECO:0007669"/>
    <property type="project" value="UniProtKB-KW"/>
</dbReference>
<reference evidence="10" key="1">
    <citation type="submission" date="2014-03" db="EMBL/GenBank/DDBJ databases">
        <authorList>
            <person name="Casaregola S."/>
        </authorList>
    </citation>
    <scope>NUCLEOTIDE SEQUENCE [LARGE SCALE GENOMIC DNA]</scope>
    <source>
        <strain evidence="10">CLIB 918</strain>
    </source>
</reference>
<comment type="subcellular location">
    <subcellularLocation>
        <location evidence="1">Preautophagosomal structure</location>
    </subcellularLocation>
</comment>
<dbReference type="FunFam" id="1.10.10.2570:FF:000001">
    <property type="entry name" value="Autophagy-related protein 29"/>
    <property type="match status" value="1"/>
</dbReference>
<dbReference type="Gene3D" id="1.10.10.2570">
    <property type="match status" value="1"/>
</dbReference>
<evidence type="ECO:0000256" key="3">
    <source>
        <dbReference type="ARBA" id="ARBA00013784"/>
    </source>
</evidence>
<evidence type="ECO:0000256" key="1">
    <source>
        <dbReference type="ARBA" id="ARBA00004329"/>
    </source>
</evidence>
<dbReference type="PANTHER" id="PTHR40012:SF1">
    <property type="entry name" value="AUTOPHAGY-RELATED PROTEIN 29"/>
    <property type="match status" value="1"/>
</dbReference>
<dbReference type="Pfam" id="PF18388">
    <property type="entry name" value="ATG29_N"/>
    <property type="match status" value="1"/>
</dbReference>
<keyword evidence="6" id="KW-0072">Autophagy</keyword>
<dbReference type="GO" id="GO:0000045">
    <property type="term" value="P:autophagosome assembly"/>
    <property type="evidence" value="ECO:0007669"/>
    <property type="project" value="InterPro"/>
</dbReference>
<dbReference type="AlphaFoldDB" id="A0A0J9X444"/>
<evidence type="ECO:0000259" key="9">
    <source>
        <dbReference type="Pfam" id="PF18388"/>
    </source>
</evidence>
<protein>
    <recommendedName>
        <fullName evidence="3">Autophagy-related protein 29</fullName>
    </recommendedName>
</protein>
<dbReference type="STRING" id="1173061.A0A0J9X444"/>
<keyword evidence="11" id="KW-1185">Reference proteome</keyword>
<evidence type="ECO:0000256" key="4">
    <source>
        <dbReference type="ARBA" id="ARBA00022448"/>
    </source>
</evidence>
<dbReference type="InterPro" id="IPR040666">
    <property type="entry name" value="Atg29_N"/>
</dbReference>
<evidence type="ECO:0000256" key="5">
    <source>
        <dbReference type="ARBA" id="ARBA00022927"/>
    </source>
</evidence>
<evidence type="ECO:0000256" key="7">
    <source>
        <dbReference type="ARBA" id="ARBA00060351"/>
    </source>
</evidence>
<comment type="function">
    <text evidence="7">Plays a role in autophagy. Functions at the preautophagosomal structure (PAS) in order to form normal autophagosomes under starvation conditions. Also plays a role in mitophagy and regulation of filamentous growth.</text>
</comment>
<dbReference type="EMBL" id="CCBN010000002">
    <property type="protein sequence ID" value="CDO51893.1"/>
    <property type="molecule type" value="Genomic_DNA"/>
</dbReference>
<dbReference type="OrthoDB" id="21072at2759"/>
<feature type="region of interest" description="Disordered" evidence="8">
    <location>
        <begin position="119"/>
        <end position="219"/>
    </location>
</feature>
<keyword evidence="5" id="KW-0653">Protein transport</keyword>
<accession>A0A0J9X444</accession>
<dbReference type="PANTHER" id="PTHR40012">
    <property type="entry name" value="AUTOPHAGY-RELATED PROTEIN 29"/>
    <property type="match status" value="1"/>
</dbReference>
<evidence type="ECO:0000313" key="10">
    <source>
        <dbReference type="EMBL" id="CDO51893.1"/>
    </source>
</evidence>
<gene>
    <name evidence="10" type="ORF">BN980_GECA02s02617g</name>
</gene>
<evidence type="ECO:0000256" key="2">
    <source>
        <dbReference type="ARBA" id="ARBA00010082"/>
    </source>
</evidence>
<proteinExistence type="inferred from homology"/>
<feature type="compositionally biased region" description="Polar residues" evidence="8">
    <location>
        <begin position="158"/>
        <end position="177"/>
    </location>
</feature>
<comment type="similarity">
    <text evidence="2">Belongs to the ATG29 family.</text>
</comment>
<keyword evidence="4" id="KW-0813">Transport</keyword>
<feature type="compositionally biased region" description="Acidic residues" evidence="8">
    <location>
        <begin position="207"/>
        <end position="219"/>
    </location>
</feature>
<feature type="compositionally biased region" description="Low complexity" evidence="8">
    <location>
        <begin position="190"/>
        <end position="199"/>
    </location>
</feature>
<dbReference type="InterPro" id="IPR039362">
    <property type="entry name" value="ATG29_sf"/>
</dbReference>
<feature type="compositionally biased region" description="Low complexity" evidence="8">
    <location>
        <begin position="122"/>
        <end position="138"/>
    </location>
</feature>
<evidence type="ECO:0000256" key="8">
    <source>
        <dbReference type="SAM" id="MobiDB-lite"/>
    </source>
</evidence>